<reference evidence="5" key="1">
    <citation type="submission" date="2025-08" db="UniProtKB">
        <authorList>
            <consortium name="RefSeq"/>
        </authorList>
    </citation>
    <scope>IDENTIFICATION</scope>
    <source>
        <tissue evidence="5">Gonads</tissue>
    </source>
</reference>
<organism evidence="4 5">
    <name type="scientific">Sitophilus oryzae</name>
    <name type="common">Rice weevil</name>
    <name type="synonym">Curculio oryzae</name>
    <dbReference type="NCBI Taxonomy" id="7048"/>
    <lineage>
        <taxon>Eukaryota</taxon>
        <taxon>Metazoa</taxon>
        <taxon>Ecdysozoa</taxon>
        <taxon>Arthropoda</taxon>
        <taxon>Hexapoda</taxon>
        <taxon>Insecta</taxon>
        <taxon>Pterygota</taxon>
        <taxon>Neoptera</taxon>
        <taxon>Endopterygota</taxon>
        <taxon>Coleoptera</taxon>
        <taxon>Polyphaga</taxon>
        <taxon>Cucujiformia</taxon>
        <taxon>Curculionidae</taxon>
        <taxon>Dryophthorinae</taxon>
        <taxon>Sitophilus</taxon>
    </lineage>
</organism>
<dbReference type="GeneID" id="115875453"/>
<dbReference type="SUPFAM" id="SSF55486">
    <property type="entry name" value="Metalloproteases ('zincins'), catalytic domain"/>
    <property type="match status" value="2"/>
</dbReference>
<dbReference type="InterPro" id="IPR042089">
    <property type="entry name" value="Peptidase_M13_dom_2"/>
</dbReference>
<dbReference type="InterPro" id="IPR000718">
    <property type="entry name" value="Peptidase_M13"/>
</dbReference>
<feature type="transmembrane region" description="Helical" evidence="2">
    <location>
        <begin position="33"/>
        <end position="54"/>
    </location>
</feature>
<dbReference type="PANTHER" id="PTHR11733:SF229">
    <property type="entry name" value="NEPRILYSIN-2-LIKE PROTEIN"/>
    <property type="match status" value="1"/>
</dbReference>
<dbReference type="InterPro" id="IPR024079">
    <property type="entry name" value="MetalloPept_cat_dom_sf"/>
</dbReference>
<dbReference type="Pfam" id="PF01431">
    <property type="entry name" value="Peptidase_M13"/>
    <property type="match status" value="1"/>
</dbReference>
<dbReference type="Proteomes" id="UP000504635">
    <property type="component" value="Unplaced"/>
</dbReference>
<evidence type="ECO:0000256" key="2">
    <source>
        <dbReference type="SAM" id="Phobius"/>
    </source>
</evidence>
<feature type="domain" description="Peptidase M13 C-terminal" evidence="3">
    <location>
        <begin position="1154"/>
        <end position="1251"/>
    </location>
</feature>
<dbReference type="Gene3D" id="3.40.390.10">
    <property type="entry name" value="Collagenase (Catalytic Domain)"/>
    <property type="match status" value="1"/>
</dbReference>
<feature type="region of interest" description="Disordered" evidence="1">
    <location>
        <begin position="114"/>
        <end position="136"/>
    </location>
</feature>
<sequence length="1269" mass="147063">MACFGRTYVVNEDNGFYNGKKVKRYRDSSFRSMITFMLLLLVFWMLVSSAIWAIQSSKDEKSKSHSNSSKEEQELLQDNIEKFTEKIVSSSTNKIPITDKLEKETVYTDEKNNSKQITKVYPNSNNTTSTKNPNIKSTIQDRTIQQMFTTKSSDLSTHNLIWTSSSNSEQIKTKTTVSNIKEVTSQYSTDYNIGEPETVTKKSSNLSENLGISTTTENTVKTSPKSATKEYLVRSSSDFPIDKTEFFEVTSPKNYFENKLSTSFGSPEIENETDMTSQNYVQSSTDTSQNTYTQQEKLQTTDNVIENDYIQYYSENIIRSKSTESLWKISTTEENIAQENIQYRTTNLIQILTESTIRDQDIKYIEKYTESTDGESQTTTERLKNISKNITGNTSTENKYTVPITTEQSDLKGNTKFVVENSTHQGNFVSSNTDSTTERGESIKELTGYTEKNISDFNLEDPTTTQNTIKYQTENNLDRFDESLENISITTMSSARNLTSRDFFIEKTTQSILGNKPENLESTTEETNFEDGFKTTSNSLLNILVSETTIQFKSDTNNNKQGITTSQEAKTSAKTTSKPLVILKEPTVQNVTEKIKLCETAVCKGRASQILEHIDYSTDPCDNFYEFSCGRHPKSKSDKITKILLEAYYKEQIPKGGNMKMFRNFFETCVDYERNTCLMEKNKNVRNMNIRKDDLTILLKFLLLRQSTPLFDIKFGPINNQKKYGIQILPPSTSYQNVGLKKWSLKRHIEEICYAADPSLNYKKEINLPKVYKSFKTCQKDMFKKITENFFSSDNTSVGEQNNFINFFAQITSAVSNFNYQHEILNKNYVQTTIAELRNKYGDVVNWKDLFKNITYGEFDESTTIYIFMEKNYFHPLINHLKIAVKANETKILNHIVTYFQMELEKFLLKDLDDKDEYCMDQATELMPELANQIFIQYTHLKSSDSDIINTAFNDTKDQFYWLIDQSQLEEANKIVIKNRLDSLKLAHFLDAKDTQQFSDSLLENVYVSKDHLSNIFMLVENRRKYSYSLRNPMNTFYLHNLMDKPFEKYPKYISYKDTIVIPNAFVYEVSKMKDNKEPEYILQTYMKFYLSIEIALFLDEVHENLKSSFYSNFIKNINIYLYPDDTIQFNNQLISFKLPEDSKWDSVKALSNRNRISDNLALKVAFAESFSENINSTGVLPWISNDFSAEEQFFIIIAQEYCQKENIIELAQSLYENPQMPPLFRLYSLLTNSDDFHSQFECKPGTKMNPGNIITQFDSFTYEYEYTN</sequence>
<protein>
    <submittedName>
        <fullName evidence="5">Uncharacterized protein LOC115875453</fullName>
    </submittedName>
</protein>
<keyword evidence="4" id="KW-1185">Reference proteome</keyword>
<dbReference type="InParanoid" id="A0A6J2X6H8"/>
<keyword evidence="2" id="KW-0472">Membrane</keyword>
<dbReference type="RefSeq" id="XP_030746776.1">
    <property type="nucleotide sequence ID" value="XM_030890916.1"/>
</dbReference>
<feature type="compositionally biased region" description="Low complexity" evidence="1">
    <location>
        <begin position="122"/>
        <end position="136"/>
    </location>
</feature>
<dbReference type="GO" id="GO:0016485">
    <property type="term" value="P:protein processing"/>
    <property type="evidence" value="ECO:0007669"/>
    <property type="project" value="TreeGrafter"/>
</dbReference>
<name>A0A6J2X6H8_SITOR</name>
<evidence type="ECO:0000313" key="4">
    <source>
        <dbReference type="Proteomes" id="UP000504635"/>
    </source>
</evidence>
<dbReference type="PANTHER" id="PTHR11733">
    <property type="entry name" value="ZINC METALLOPROTEASE FAMILY M13 NEPRILYSIN-RELATED"/>
    <property type="match status" value="1"/>
</dbReference>
<dbReference type="OrthoDB" id="5808441at2759"/>
<evidence type="ECO:0000313" key="5">
    <source>
        <dbReference type="RefSeq" id="XP_030746776.1"/>
    </source>
</evidence>
<keyword evidence="2" id="KW-0812">Transmembrane</keyword>
<accession>A0A6J2X6H8</accession>
<dbReference type="AlphaFoldDB" id="A0A6J2X6H8"/>
<proteinExistence type="predicted"/>
<dbReference type="GO" id="GO:0005886">
    <property type="term" value="C:plasma membrane"/>
    <property type="evidence" value="ECO:0007669"/>
    <property type="project" value="TreeGrafter"/>
</dbReference>
<dbReference type="Gene3D" id="1.10.1380.10">
    <property type="entry name" value="Neutral endopeptidase , domain2"/>
    <property type="match status" value="1"/>
</dbReference>
<dbReference type="GO" id="GO:0004222">
    <property type="term" value="F:metalloendopeptidase activity"/>
    <property type="evidence" value="ECO:0007669"/>
    <property type="project" value="InterPro"/>
</dbReference>
<evidence type="ECO:0000256" key="1">
    <source>
        <dbReference type="SAM" id="MobiDB-lite"/>
    </source>
</evidence>
<gene>
    <name evidence="5" type="primary">LOC115875453</name>
</gene>
<evidence type="ECO:0000259" key="3">
    <source>
        <dbReference type="Pfam" id="PF01431"/>
    </source>
</evidence>
<dbReference type="KEGG" id="soy:115875453"/>
<keyword evidence="2" id="KW-1133">Transmembrane helix</keyword>
<dbReference type="PROSITE" id="PS51885">
    <property type="entry name" value="NEPRILYSIN"/>
    <property type="match status" value="1"/>
</dbReference>
<dbReference type="InterPro" id="IPR018497">
    <property type="entry name" value="Peptidase_M13_C"/>
</dbReference>